<dbReference type="AlphaFoldDB" id="A0A1V4SR02"/>
<evidence type="ECO:0000313" key="4">
    <source>
        <dbReference type="EMBL" id="OPX45886.1"/>
    </source>
</evidence>
<sequence length="204" mass="22832">MKTYYLNIPLKDEDIAKLEAGDTVYLRGKLYTARDMAHYKLKKLLDNNGKFDEDLNGQAIFHAGPIISVNRESGEYKVISIGPTSSIRMDPYTDMVGKMGVKVLIGKGGMSDSTTEAMKKHTMAYLLAAHGCAAVHTQRITKVTHQYWMDEIGMPEAMWVMECDNFGPLIVGIDSKGRNLFEETRKSSKDMIEAISKQTHCKST</sequence>
<evidence type="ECO:0000256" key="1">
    <source>
        <dbReference type="ARBA" id="ARBA00008876"/>
    </source>
</evidence>
<dbReference type="Pfam" id="PF05683">
    <property type="entry name" value="Fumerase_C"/>
    <property type="match status" value="1"/>
</dbReference>
<dbReference type="RefSeq" id="WP_080062850.1">
    <property type="nucleotide sequence ID" value="NZ_MZGX01000002.1"/>
</dbReference>
<dbReference type="STRING" id="48256.CLHUN_03590"/>
<dbReference type="Proteomes" id="UP000191554">
    <property type="component" value="Unassembled WGS sequence"/>
</dbReference>
<dbReference type="PANTHER" id="PTHR43351">
    <property type="entry name" value="L(+)-TARTRATE DEHYDRATASE SUBUNIT BETA"/>
    <property type="match status" value="1"/>
</dbReference>
<comment type="similarity">
    <text evidence="1">Belongs to the class-I fumarase family.</text>
</comment>
<evidence type="ECO:0000313" key="5">
    <source>
        <dbReference type="Proteomes" id="UP000191554"/>
    </source>
</evidence>
<protein>
    <submittedName>
        <fullName evidence="4">L(+)-tartrate dehydratase subunit beta</fullName>
        <ecNumber evidence="4">4.2.1.32</ecNumber>
    </submittedName>
</protein>
<dbReference type="OrthoDB" id="9798978at2"/>
<accession>A0A1V4SR02</accession>
<evidence type="ECO:0000259" key="3">
    <source>
        <dbReference type="Pfam" id="PF05683"/>
    </source>
</evidence>
<reference evidence="4 5" key="1">
    <citation type="submission" date="2017-03" db="EMBL/GenBank/DDBJ databases">
        <title>Genome sequence of Clostridium hungatei DSM 14427.</title>
        <authorList>
            <person name="Poehlein A."/>
            <person name="Daniel R."/>
        </authorList>
    </citation>
    <scope>NUCLEOTIDE SEQUENCE [LARGE SCALE GENOMIC DNA]</scope>
    <source>
        <strain evidence="4 5">DSM 14427</strain>
    </source>
</reference>
<dbReference type="InterPro" id="IPR036660">
    <property type="entry name" value="Fe-S_hydroAse_TtdB_cat_sf"/>
</dbReference>
<keyword evidence="5" id="KW-1185">Reference proteome</keyword>
<dbReference type="NCBIfam" id="TIGR00723">
    <property type="entry name" value="ttdB_fumA_fumB"/>
    <property type="match status" value="1"/>
</dbReference>
<dbReference type="EMBL" id="MZGX01000002">
    <property type="protein sequence ID" value="OPX45886.1"/>
    <property type="molecule type" value="Genomic_DNA"/>
</dbReference>
<dbReference type="Gene3D" id="3.20.130.10">
    <property type="entry name" value="Fe-S hydro-lyase, tartrate dehydratase beta-type, catalytic domain"/>
    <property type="match status" value="1"/>
</dbReference>
<dbReference type="InterPro" id="IPR004647">
    <property type="entry name" value="Fe-S_hydro-lyase_TtdB-typ_cat"/>
</dbReference>
<comment type="caution">
    <text evidence="4">The sequence shown here is derived from an EMBL/GenBank/DDBJ whole genome shotgun (WGS) entry which is preliminary data.</text>
</comment>
<dbReference type="SUPFAM" id="SSF117457">
    <property type="entry name" value="FumA C-terminal domain-like"/>
    <property type="match status" value="1"/>
</dbReference>
<evidence type="ECO:0000256" key="2">
    <source>
        <dbReference type="ARBA" id="ARBA00023239"/>
    </source>
</evidence>
<feature type="domain" description="Fe-S hydro-lyase tartrate dehydratase beta-type catalytic" evidence="3">
    <location>
        <begin position="6"/>
        <end position="183"/>
    </location>
</feature>
<dbReference type="GO" id="GO:0008730">
    <property type="term" value="F:L(+)-tartrate dehydratase activity"/>
    <property type="evidence" value="ECO:0007669"/>
    <property type="project" value="UniProtKB-EC"/>
</dbReference>
<keyword evidence="2 4" id="KW-0456">Lyase</keyword>
<proteinExistence type="inferred from homology"/>
<gene>
    <name evidence="4" type="primary">ttdB</name>
    <name evidence="4" type="ORF">CLHUN_03590</name>
</gene>
<organism evidence="4 5">
    <name type="scientific">Ruminiclostridium hungatei</name>
    <name type="common">Clostridium hungatei</name>
    <dbReference type="NCBI Taxonomy" id="48256"/>
    <lineage>
        <taxon>Bacteria</taxon>
        <taxon>Bacillati</taxon>
        <taxon>Bacillota</taxon>
        <taxon>Clostridia</taxon>
        <taxon>Eubacteriales</taxon>
        <taxon>Oscillospiraceae</taxon>
        <taxon>Ruminiclostridium</taxon>
    </lineage>
</organism>
<name>A0A1V4SR02_RUMHU</name>
<dbReference type="PANTHER" id="PTHR43351:SF2">
    <property type="entry name" value="L(+)-TARTRATE DEHYDRATASE SUBUNIT BETA-RELATED"/>
    <property type="match status" value="1"/>
</dbReference>
<dbReference type="EC" id="4.2.1.32" evidence="4"/>